<reference evidence="1" key="1">
    <citation type="journal article" date="2015" name="Front. Microbiol.">
        <title>Combining genomic sequencing methods to explore viral diversity and reveal potential virus-host interactions.</title>
        <authorList>
            <person name="Chow C.E."/>
            <person name="Winget D.M."/>
            <person name="White R.A.III."/>
            <person name="Hallam S.J."/>
            <person name="Suttle C.A."/>
        </authorList>
    </citation>
    <scope>NUCLEOTIDE SEQUENCE</scope>
    <source>
        <strain evidence="1">Oxic1_4</strain>
    </source>
</reference>
<protein>
    <submittedName>
        <fullName evidence="1">Tail tubular protein B</fullName>
    </submittedName>
</protein>
<accession>A0A0F7L9S4</accession>
<organism evidence="1">
    <name type="scientific">uncultured marine virus</name>
    <dbReference type="NCBI Taxonomy" id="186617"/>
    <lineage>
        <taxon>Viruses</taxon>
        <taxon>environmental samples</taxon>
    </lineage>
</organism>
<dbReference type="EMBL" id="KR029599">
    <property type="protein sequence ID" value="AKH47846.1"/>
    <property type="molecule type" value="Genomic_DNA"/>
</dbReference>
<proteinExistence type="predicted"/>
<reference evidence="1" key="2">
    <citation type="submission" date="2015-03" db="EMBL/GenBank/DDBJ databases">
        <authorList>
            <person name="Chow C.-E.T."/>
            <person name="Winget D.M."/>
            <person name="White R.A.III."/>
            <person name="Hallam S.J."/>
            <person name="Suttle C.A."/>
        </authorList>
    </citation>
    <scope>NUCLEOTIDE SEQUENCE</scope>
    <source>
        <strain evidence="1">Oxic1_4</strain>
    </source>
</reference>
<name>A0A0F7L9S4_9VIRU</name>
<sequence>MVTASRVMVSLVKGSPLRTNCPRSANNNRFSWKATLLLRFVTLAVADVTSIGAVSNRVLTVVLKKLKSSPASESTTESS</sequence>
<evidence type="ECO:0000313" key="1">
    <source>
        <dbReference type="EMBL" id="AKH47846.1"/>
    </source>
</evidence>